<name>A0A061G6F6_THECC</name>
<evidence type="ECO:0000313" key="2">
    <source>
        <dbReference type="EMBL" id="EOY25131.1"/>
    </source>
</evidence>
<dbReference type="Gramene" id="EOY25131">
    <property type="protein sequence ID" value="EOY25131"/>
    <property type="gene ID" value="TCM_016544"/>
</dbReference>
<sequence length="105" mass="11536">MESSNLQKSSTFKAFPLPRFYQKKDSPPSKSETMKMPGINSKSPLLVQQNFPGSMSKAENNKIEDKGKGQSKTNGTKETITKLLRSTRKVLNTSKVTTKGVVSVA</sequence>
<dbReference type="EMBL" id="CM001881">
    <property type="protein sequence ID" value="EOY25131.1"/>
    <property type="molecule type" value="Genomic_DNA"/>
</dbReference>
<protein>
    <submittedName>
        <fullName evidence="2">Uncharacterized protein</fullName>
    </submittedName>
</protein>
<dbReference type="AlphaFoldDB" id="A0A061G6F6"/>
<keyword evidence="3" id="KW-1185">Reference proteome</keyword>
<dbReference type="InParanoid" id="A0A061G6F6"/>
<organism evidence="2 3">
    <name type="scientific">Theobroma cacao</name>
    <name type="common">Cacao</name>
    <name type="synonym">Cocoa</name>
    <dbReference type="NCBI Taxonomy" id="3641"/>
    <lineage>
        <taxon>Eukaryota</taxon>
        <taxon>Viridiplantae</taxon>
        <taxon>Streptophyta</taxon>
        <taxon>Embryophyta</taxon>
        <taxon>Tracheophyta</taxon>
        <taxon>Spermatophyta</taxon>
        <taxon>Magnoliopsida</taxon>
        <taxon>eudicotyledons</taxon>
        <taxon>Gunneridae</taxon>
        <taxon>Pentapetalae</taxon>
        <taxon>rosids</taxon>
        <taxon>malvids</taxon>
        <taxon>Malvales</taxon>
        <taxon>Malvaceae</taxon>
        <taxon>Byttnerioideae</taxon>
        <taxon>Theobroma</taxon>
    </lineage>
</organism>
<gene>
    <name evidence="2" type="ORF">TCM_016544</name>
</gene>
<feature type="region of interest" description="Disordered" evidence="1">
    <location>
        <begin position="16"/>
        <end position="79"/>
    </location>
</feature>
<accession>A0A061G6F6</accession>
<feature type="compositionally biased region" description="Polar residues" evidence="1">
    <location>
        <begin position="40"/>
        <end position="53"/>
    </location>
</feature>
<reference evidence="2 3" key="1">
    <citation type="journal article" date="2013" name="Genome Biol.">
        <title>The genome sequence of the most widely cultivated cacao type and its use to identify candidate genes regulating pod color.</title>
        <authorList>
            <person name="Motamayor J.C."/>
            <person name="Mockaitis K."/>
            <person name="Schmutz J."/>
            <person name="Haiminen N."/>
            <person name="Iii D.L."/>
            <person name="Cornejo O."/>
            <person name="Findley S.D."/>
            <person name="Zheng P."/>
            <person name="Utro F."/>
            <person name="Royaert S."/>
            <person name="Saski C."/>
            <person name="Jenkins J."/>
            <person name="Podicheti R."/>
            <person name="Zhao M."/>
            <person name="Scheffler B.E."/>
            <person name="Stack J.C."/>
            <person name="Feltus F.A."/>
            <person name="Mustiga G.M."/>
            <person name="Amores F."/>
            <person name="Phillips W."/>
            <person name="Marelli J.P."/>
            <person name="May G.D."/>
            <person name="Shapiro H."/>
            <person name="Ma J."/>
            <person name="Bustamante C.D."/>
            <person name="Schnell R.J."/>
            <person name="Main D."/>
            <person name="Gilbert D."/>
            <person name="Parida L."/>
            <person name="Kuhn D.N."/>
        </authorList>
    </citation>
    <scope>NUCLEOTIDE SEQUENCE [LARGE SCALE GENOMIC DNA]</scope>
    <source>
        <strain evidence="3">cv. Matina 1-6</strain>
    </source>
</reference>
<evidence type="ECO:0000313" key="3">
    <source>
        <dbReference type="Proteomes" id="UP000026915"/>
    </source>
</evidence>
<evidence type="ECO:0000256" key="1">
    <source>
        <dbReference type="SAM" id="MobiDB-lite"/>
    </source>
</evidence>
<feature type="compositionally biased region" description="Basic and acidic residues" evidence="1">
    <location>
        <begin position="59"/>
        <end position="68"/>
    </location>
</feature>
<dbReference type="Proteomes" id="UP000026915">
    <property type="component" value="Chromosome 3"/>
</dbReference>
<proteinExistence type="predicted"/>
<dbReference type="HOGENOM" id="CLU_2241522_0_0_1"/>